<dbReference type="InterPro" id="IPR051678">
    <property type="entry name" value="AGP_Transferase"/>
</dbReference>
<protein>
    <submittedName>
        <fullName evidence="2">Aminoglycoside phosphotransferase</fullName>
    </submittedName>
</protein>
<dbReference type="AlphaFoldDB" id="A0A9W6I0C1"/>
<dbReference type="CDD" id="cd05155">
    <property type="entry name" value="APH_ChoK_like_1"/>
    <property type="match status" value="1"/>
</dbReference>
<dbReference type="EMBL" id="BSEV01000005">
    <property type="protein sequence ID" value="GLK09675.1"/>
    <property type="molecule type" value="Genomic_DNA"/>
</dbReference>
<dbReference type="SUPFAM" id="SSF56112">
    <property type="entry name" value="Protein kinase-like (PK-like)"/>
    <property type="match status" value="1"/>
</dbReference>
<proteinExistence type="predicted"/>
<dbReference type="Pfam" id="PF01636">
    <property type="entry name" value="APH"/>
    <property type="match status" value="1"/>
</dbReference>
<name>A0A9W6I0C1_9ACTN</name>
<keyword evidence="3" id="KW-1185">Reference proteome</keyword>
<dbReference type="PANTHER" id="PTHR21310">
    <property type="entry name" value="AMINOGLYCOSIDE PHOSPHOTRANSFERASE-RELATED-RELATED"/>
    <property type="match status" value="1"/>
</dbReference>
<evidence type="ECO:0000313" key="3">
    <source>
        <dbReference type="Proteomes" id="UP001143474"/>
    </source>
</evidence>
<evidence type="ECO:0000313" key="2">
    <source>
        <dbReference type="EMBL" id="GLK09675.1"/>
    </source>
</evidence>
<accession>A0A9W6I0C1</accession>
<organism evidence="2 3">
    <name type="scientific">Streptosporangium carneum</name>
    <dbReference type="NCBI Taxonomy" id="47481"/>
    <lineage>
        <taxon>Bacteria</taxon>
        <taxon>Bacillati</taxon>
        <taxon>Actinomycetota</taxon>
        <taxon>Actinomycetes</taxon>
        <taxon>Streptosporangiales</taxon>
        <taxon>Streptosporangiaceae</taxon>
        <taxon>Streptosporangium</taxon>
    </lineage>
</organism>
<evidence type="ECO:0000259" key="1">
    <source>
        <dbReference type="Pfam" id="PF01636"/>
    </source>
</evidence>
<reference evidence="2" key="2">
    <citation type="submission" date="2023-01" db="EMBL/GenBank/DDBJ databases">
        <authorList>
            <person name="Sun Q."/>
            <person name="Evtushenko L."/>
        </authorList>
    </citation>
    <scope>NUCLEOTIDE SEQUENCE</scope>
    <source>
        <strain evidence="2">VKM Ac-2007</strain>
    </source>
</reference>
<dbReference type="RefSeq" id="WP_271218121.1">
    <property type="nucleotide sequence ID" value="NZ_BAAAVD010000045.1"/>
</dbReference>
<feature type="domain" description="Aminoglycoside phosphotransferase" evidence="1">
    <location>
        <begin position="38"/>
        <end position="270"/>
    </location>
</feature>
<dbReference type="Gene3D" id="3.90.1200.10">
    <property type="match status" value="1"/>
</dbReference>
<dbReference type="InterPro" id="IPR011009">
    <property type="entry name" value="Kinase-like_dom_sf"/>
</dbReference>
<sequence>MSTGGADEVSIDAPLVRRLLAAQFPRWADLPLSPVPLSGMDNATFRLGEDMSVRLPRYPRWVGQVEREHRWLPRLAPHLPLPVPEPLAMGEPAEGYPFPWSVYRWLEGETATADRLADPVQAATDLAGFVTALRRIDPTGGPGPEWSNAFRGVPMGDERDSLATEARVRPKIAALKGVIDTDAVTAVWEAALAAPAWDGPPVWIHGDLAPGNLLAADGRLSAVIDFGTLAVGDPAVDLLPAWKLLPAEARNVFRAALDVDDATWARGRGWGLAASLPSPDDPFFDDPARAAVALRHLEELVADLQTASPPTA</sequence>
<dbReference type="InterPro" id="IPR002575">
    <property type="entry name" value="Aminoglycoside_PTrfase"/>
</dbReference>
<comment type="caution">
    <text evidence="2">The sequence shown here is derived from an EMBL/GenBank/DDBJ whole genome shotgun (WGS) entry which is preliminary data.</text>
</comment>
<dbReference type="Proteomes" id="UP001143474">
    <property type="component" value="Unassembled WGS sequence"/>
</dbReference>
<reference evidence="2" key="1">
    <citation type="journal article" date="2014" name="Int. J. Syst. Evol. Microbiol.">
        <title>Complete genome sequence of Corynebacterium casei LMG S-19264T (=DSM 44701T), isolated from a smear-ripened cheese.</title>
        <authorList>
            <consortium name="US DOE Joint Genome Institute (JGI-PGF)"/>
            <person name="Walter F."/>
            <person name="Albersmeier A."/>
            <person name="Kalinowski J."/>
            <person name="Ruckert C."/>
        </authorList>
    </citation>
    <scope>NUCLEOTIDE SEQUENCE</scope>
    <source>
        <strain evidence="2">VKM Ac-2007</strain>
    </source>
</reference>
<dbReference type="PANTHER" id="PTHR21310:SF42">
    <property type="entry name" value="BIFUNCTIONAL AAC_APH"/>
    <property type="match status" value="1"/>
</dbReference>
<gene>
    <name evidence="2" type="ORF">GCM10017600_30810</name>
</gene>
<dbReference type="Gene3D" id="3.30.200.20">
    <property type="entry name" value="Phosphorylase Kinase, domain 1"/>
    <property type="match status" value="1"/>
</dbReference>